<dbReference type="PANTHER" id="PTHR42059:SF1">
    <property type="entry name" value="TNT DOMAIN-CONTAINING PROTEIN"/>
    <property type="match status" value="1"/>
</dbReference>
<feature type="region of interest" description="Disordered" evidence="1">
    <location>
        <begin position="140"/>
        <end position="163"/>
    </location>
</feature>
<protein>
    <recommendedName>
        <fullName evidence="3">TNT domain-containing protein</fullName>
    </recommendedName>
</protein>
<name>A0A1S1Q8V5_9ACTN</name>
<evidence type="ECO:0000313" key="4">
    <source>
        <dbReference type="EMBL" id="OHV30016.1"/>
    </source>
</evidence>
<evidence type="ECO:0000259" key="3">
    <source>
        <dbReference type="Pfam" id="PF14021"/>
    </source>
</evidence>
<dbReference type="InterPro" id="IPR053024">
    <property type="entry name" value="Fungal_surface_NADase"/>
</dbReference>
<dbReference type="GO" id="GO:0050135">
    <property type="term" value="F:NADP+ nucleosidase activity"/>
    <property type="evidence" value="ECO:0007669"/>
    <property type="project" value="InterPro"/>
</dbReference>
<dbReference type="EMBL" id="MBLM01000156">
    <property type="protein sequence ID" value="OHV30016.1"/>
    <property type="molecule type" value="Genomic_DNA"/>
</dbReference>
<dbReference type="OrthoDB" id="4745173at2"/>
<dbReference type="AlphaFoldDB" id="A0A1S1Q8V5"/>
<evidence type="ECO:0000313" key="5">
    <source>
        <dbReference type="Proteomes" id="UP000179627"/>
    </source>
</evidence>
<feature type="signal peptide" evidence="2">
    <location>
        <begin position="1"/>
        <end position="24"/>
    </location>
</feature>
<accession>A0A1S1Q8V5</accession>
<dbReference type="Proteomes" id="UP000179627">
    <property type="component" value="Unassembled WGS sequence"/>
</dbReference>
<dbReference type="PANTHER" id="PTHR42059">
    <property type="entry name" value="TNT DOMAIN-CONTAINING PROTEIN"/>
    <property type="match status" value="1"/>
</dbReference>
<dbReference type="RefSeq" id="WP_071089891.1">
    <property type="nucleotide sequence ID" value="NZ_MBLM01000156.1"/>
</dbReference>
<evidence type="ECO:0000256" key="1">
    <source>
        <dbReference type="SAM" id="MobiDB-lite"/>
    </source>
</evidence>
<reference evidence="5" key="1">
    <citation type="submission" date="2016-07" db="EMBL/GenBank/DDBJ databases">
        <title>Sequence Frankia sp. strain CcI1.17.</title>
        <authorList>
            <person name="Ghodhbane-Gtari F."/>
            <person name="Swanson E."/>
            <person name="Gueddou A."/>
            <person name="Morris K."/>
            <person name="Hezbri K."/>
            <person name="Ktari A."/>
            <person name="Nouioui I."/>
            <person name="Abebe-Akele F."/>
            <person name="Simpson S."/>
            <person name="Thomas K."/>
            <person name="Gtari M."/>
            <person name="Tisa L.S."/>
            <person name="Hurst S."/>
        </authorList>
    </citation>
    <scope>NUCLEOTIDE SEQUENCE [LARGE SCALE GENOMIC DNA]</scope>
    <source>
        <strain evidence="5">Cc1.17</strain>
    </source>
</reference>
<organism evidence="4 5">
    <name type="scientific">Parafrankia colletiae</name>
    <dbReference type="NCBI Taxonomy" id="573497"/>
    <lineage>
        <taxon>Bacteria</taxon>
        <taxon>Bacillati</taxon>
        <taxon>Actinomycetota</taxon>
        <taxon>Actinomycetes</taxon>
        <taxon>Frankiales</taxon>
        <taxon>Frankiaceae</taxon>
        <taxon>Parafrankia</taxon>
    </lineage>
</organism>
<keyword evidence="2" id="KW-0732">Signal</keyword>
<dbReference type="InterPro" id="IPR025331">
    <property type="entry name" value="TNT"/>
</dbReference>
<proteinExistence type="predicted"/>
<comment type="caution">
    <text evidence="4">The sequence shown here is derived from an EMBL/GenBank/DDBJ whole genome shotgun (WGS) entry which is preliminary data.</text>
</comment>
<dbReference type="Pfam" id="PF14021">
    <property type="entry name" value="TNT"/>
    <property type="match status" value="1"/>
</dbReference>
<feature type="domain" description="TNT" evidence="3">
    <location>
        <begin position="122"/>
        <end position="234"/>
    </location>
</feature>
<feature type="chain" id="PRO_5038486381" description="TNT domain-containing protein" evidence="2">
    <location>
        <begin position="25"/>
        <end position="241"/>
    </location>
</feature>
<gene>
    <name evidence="4" type="ORF">CC117_28030</name>
</gene>
<keyword evidence="5" id="KW-1185">Reference proteome</keyword>
<sequence>MLFRRMLMSLAAGGLFFATSATTAADAAELPRIQPFDQCSTADLQNDPRLGPAKLPFFGEVGEELDDYERTGKHSAAQFIGTWWDPSARPSPFLSIAGNWVFPPQNGYYLNDDGTPVRTVTTLRPGQQIDRFGLPRGSFLSPRGTDYDERSLPPSNLDDATDPGGCNYRIYQVAKEFQVFSGPIRPWFDQPGNGQQYQVVCALVPGSAASPLCNPSSGNLQVQYLLDNNYLVEIPVDNRTV</sequence>
<evidence type="ECO:0000256" key="2">
    <source>
        <dbReference type="SAM" id="SignalP"/>
    </source>
</evidence>